<evidence type="ECO:0000256" key="1">
    <source>
        <dbReference type="SAM" id="MobiDB-lite"/>
    </source>
</evidence>
<feature type="transmembrane region" description="Helical" evidence="2">
    <location>
        <begin position="263"/>
        <end position="282"/>
    </location>
</feature>
<feature type="transmembrane region" description="Helical" evidence="2">
    <location>
        <begin position="294"/>
        <end position="314"/>
    </location>
</feature>
<sequence length="461" mass="48882">MPNIRKKQHLGLIGMLLIAVAFAGLHLTAVTGRASPDTKNYLSYALSLSGESREEAGRRAIAYSCASGQHASLSPVPWTNRKAVGESEEQCVRRLNDSVAYWLRHGNTSGMTAPFANQRFMAIFEARPGYPLFLIPFVAVLGITWGLWLAGLVIALAGSVCVLLTLRAAGASRRAGLAGQALYLALPTGTVAMNPLSDGLSLALGTAVALGCVLLLRDRPRTDGESGTGEGPGAWAAAAGPRTGAALVAGGLVLMFFVRYSQALLLAAALAGVLLAWSGWLRRERRQPAPVLRAAGLCGALAAGIYAGAHLLGWPMGQDSAQDLLTHHYQRPDLPNPWPEFFVQEGVFWSAWLRRQADSPVLPVLLAFSVWALLRRRSVVLPVALAAGAAGLLNQAGHPNLGQLHGFRLIVFLWLLPVLAIPLLLDRPSREPSPVPAQPEEVGGGHRDGTVGVAHQVREGA</sequence>
<keyword evidence="2" id="KW-1133">Transmembrane helix</keyword>
<evidence type="ECO:0000313" key="3">
    <source>
        <dbReference type="EMBL" id="CAH9417252.1"/>
    </source>
</evidence>
<evidence type="ECO:0000313" key="4">
    <source>
        <dbReference type="Proteomes" id="UP001154015"/>
    </source>
</evidence>
<feature type="transmembrane region" description="Helical" evidence="2">
    <location>
        <begin position="199"/>
        <end position="216"/>
    </location>
</feature>
<keyword evidence="4" id="KW-1185">Reference proteome</keyword>
<reference evidence="3" key="1">
    <citation type="submission" date="2022-03" db="EMBL/GenBank/DDBJ databases">
        <authorList>
            <person name="Leyn A S."/>
        </authorList>
    </citation>
    <scope>NUCLEOTIDE SEQUENCE</scope>
    <source>
        <strain evidence="3">Streptomyces globisporus 4-3</strain>
    </source>
</reference>
<keyword evidence="2" id="KW-0812">Transmembrane</keyword>
<dbReference type="EMBL" id="CAKXYP010000012">
    <property type="protein sequence ID" value="CAH9417252.1"/>
    <property type="molecule type" value="Genomic_DNA"/>
</dbReference>
<proteinExistence type="predicted"/>
<organism evidence="3 4">
    <name type="scientific">Streptomyces globisporus</name>
    <dbReference type="NCBI Taxonomy" id="1908"/>
    <lineage>
        <taxon>Bacteria</taxon>
        <taxon>Bacillati</taxon>
        <taxon>Actinomycetota</taxon>
        <taxon>Actinomycetes</taxon>
        <taxon>Kitasatosporales</taxon>
        <taxon>Streptomycetaceae</taxon>
        <taxon>Streptomyces</taxon>
    </lineage>
</organism>
<dbReference type="RefSeq" id="WP_318575049.1">
    <property type="nucleotide sequence ID" value="NZ_CAKXYP010000012.1"/>
</dbReference>
<feature type="transmembrane region" description="Helical" evidence="2">
    <location>
        <begin position="236"/>
        <end position="257"/>
    </location>
</feature>
<feature type="region of interest" description="Disordered" evidence="1">
    <location>
        <begin position="432"/>
        <end position="461"/>
    </location>
</feature>
<evidence type="ECO:0000256" key="2">
    <source>
        <dbReference type="SAM" id="Phobius"/>
    </source>
</evidence>
<comment type="caution">
    <text evidence="3">The sequence shown here is derived from an EMBL/GenBank/DDBJ whole genome shotgun (WGS) entry which is preliminary data.</text>
</comment>
<feature type="transmembrane region" description="Helical" evidence="2">
    <location>
        <begin position="379"/>
        <end position="397"/>
    </location>
</feature>
<feature type="transmembrane region" description="Helical" evidence="2">
    <location>
        <begin position="409"/>
        <end position="425"/>
    </location>
</feature>
<dbReference type="Proteomes" id="UP001154015">
    <property type="component" value="Unassembled WGS sequence"/>
</dbReference>
<name>A0ABN8V3U3_STRGL</name>
<protein>
    <submittedName>
        <fullName evidence="3">Integral membrane protein</fullName>
    </submittedName>
</protein>
<accession>A0ABN8V3U3</accession>
<gene>
    <name evidence="3" type="ORF">SGL43_04291</name>
</gene>
<feature type="transmembrane region" description="Helical" evidence="2">
    <location>
        <begin position="357"/>
        <end position="374"/>
    </location>
</feature>
<keyword evidence="2" id="KW-0472">Membrane</keyword>
<feature type="transmembrane region" description="Helical" evidence="2">
    <location>
        <begin position="130"/>
        <end position="163"/>
    </location>
</feature>